<evidence type="ECO:0000259" key="1">
    <source>
        <dbReference type="Pfam" id="PF26571"/>
    </source>
</evidence>
<dbReference type="Pfam" id="PF26571">
    <property type="entry name" value="VldE"/>
    <property type="match status" value="1"/>
</dbReference>
<gene>
    <name evidence="2" type="ORF">HF577_12165</name>
</gene>
<sequence>MKSYVRAAAEVLGCRFGEPTMHGVAGRAGTSDHPSGKAIDFMVDRATGDKLAACALRNQDALGISYVIWEQQINHGNGWQPMEDRGGVTANHFDHVHVSFGSGKGSGELRGC</sequence>
<organism evidence="2 3">
    <name type="scientific">Pseudonocardia xinjiangensis</name>
    <dbReference type="NCBI Taxonomy" id="75289"/>
    <lineage>
        <taxon>Bacteria</taxon>
        <taxon>Bacillati</taxon>
        <taxon>Actinomycetota</taxon>
        <taxon>Actinomycetes</taxon>
        <taxon>Pseudonocardiales</taxon>
        <taxon>Pseudonocardiaceae</taxon>
        <taxon>Pseudonocardia</taxon>
    </lineage>
</organism>
<proteinExistence type="predicted"/>
<keyword evidence="3" id="KW-1185">Reference proteome</keyword>
<protein>
    <recommendedName>
        <fullName evidence="1">ARB-07466-like C-terminal domain-containing protein</fullName>
    </recommendedName>
</protein>
<comment type="caution">
    <text evidence="2">The sequence shown here is derived from an EMBL/GenBank/DDBJ whole genome shotgun (WGS) entry which is preliminary data.</text>
</comment>
<evidence type="ECO:0000313" key="3">
    <source>
        <dbReference type="Proteomes" id="UP001296706"/>
    </source>
</evidence>
<evidence type="ECO:0000313" key="2">
    <source>
        <dbReference type="EMBL" id="NMH77833.1"/>
    </source>
</evidence>
<reference evidence="2 3" key="1">
    <citation type="submission" date="2020-04" db="EMBL/GenBank/DDBJ databases">
        <authorList>
            <person name="Klaysubun C."/>
            <person name="Duangmal K."/>
            <person name="Lipun K."/>
        </authorList>
    </citation>
    <scope>NUCLEOTIDE SEQUENCE [LARGE SCALE GENOMIC DNA]</scope>
    <source>
        <strain evidence="2 3">JCM 11839</strain>
    </source>
</reference>
<dbReference type="Proteomes" id="UP001296706">
    <property type="component" value="Unassembled WGS sequence"/>
</dbReference>
<name>A0ABX1RBT4_9PSEU</name>
<dbReference type="EMBL" id="JAAXKY010000031">
    <property type="protein sequence ID" value="NMH77833.1"/>
    <property type="molecule type" value="Genomic_DNA"/>
</dbReference>
<dbReference type="InterPro" id="IPR058593">
    <property type="entry name" value="ARB_07466-like_C"/>
</dbReference>
<accession>A0ABX1RBT4</accession>
<feature type="domain" description="ARB-07466-like C-terminal" evidence="1">
    <location>
        <begin position="5"/>
        <end position="93"/>
    </location>
</feature>